<dbReference type="GO" id="GO:0050380">
    <property type="term" value="F:undecaprenyl-diphosphatase activity"/>
    <property type="evidence" value="ECO:0007669"/>
    <property type="project" value="UniProtKB-UniRule"/>
</dbReference>
<evidence type="ECO:0000256" key="11">
    <source>
        <dbReference type="ARBA" id="ARBA00023136"/>
    </source>
</evidence>
<keyword evidence="5 17" id="KW-1003">Cell membrane</keyword>
<keyword evidence="7 17" id="KW-0378">Hydrolase</keyword>
<evidence type="ECO:0000256" key="10">
    <source>
        <dbReference type="ARBA" id="ARBA00022989"/>
    </source>
</evidence>
<feature type="transmembrane region" description="Helical" evidence="17">
    <location>
        <begin position="222"/>
        <end position="241"/>
    </location>
</feature>
<evidence type="ECO:0000256" key="7">
    <source>
        <dbReference type="ARBA" id="ARBA00022801"/>
    </source>
</evidence>
<dbReference type="InterPro" id="IPR003824">
    <property type="entry name" value="UppP"/>
</dbReference>
<comment type="catalytic activity">
    <reaction evidence="16 17">
        <text>di-trans,octa-cis-undecaprenyl diphosphate + H2O = di-trans,octa-cis-undecaprenyl phosphate + phosphate + H(+)</text>
        <dbReference type="Rhea" id="RHEA:28094"/>
        <dbReference type="ChEBI" id="CHEBI:15377"/>
        <dbReference type="ChEBI" id="CHEBI:15378"/>
        <dbReference type="ChEBI" id="CHEBI:43474"/>
        <dbReference type="ChEBI" id="CHEBI:58405"/>
        <dbReference type="ChEBI" id="CHEBI:60392"/>
        <dbReference type="EC" id="3.6.1.27"/>
    </reaction>
</comment>
<keyword evidence="12 17" id="KW-0046">Antibiotic resistance</keyword>
<dbReference type="GO" id="GO:0046677">
    <property type="term" value="P:response to antibiotic"/>
    <property type="evidence" value="ECO:0007669"/>
    <property type="project" value="UniProtKB-UniRule"/>
</dbReference>
<feature type="transmembrane region" description="Helical" evidence="17">
    <location>
        <begin position="253"/>
        <end position="270"/>
    </location>
</feature>
<dbReference type="PANTHER" id="PTHR30622:SF2">
    <property type="entry name" value="UNDECAPRENYL-DIPHOSPHATASE"/>
    <property type="match status" value="1"/>
</dbReference>
<dbReference type="EC" id="3.6.1.27" evidence="3 17"/>
<evidence type="ECO:0000256" key="16">
    <source>
        <dbReference type="ARBA" id="ARBA00047594"/>
    </source>
</evidence>
<dbReference type="AlphaFoldDB" id="A0A1I4H3X8"/>
<proteinExistence type="inferred from homology"/>
<keyword evidence="19" id="KW-1185">Reference proteome</keyword>
<dbReference type="Pfam" id="PF02673">
    <property type="entry name" value="BacA"/>
    <property type="match status" value="1"/>
</dbReference>
<keyword evidence="8 17" id="KW-0133">Cell shape</keyword>
<dbReference type="PANTHER" id="PTHR30622">
    <property type="entry name" value="UNDECAPRENYL-DIPHOSPHATASE"/>
    <property type="match status" value="1"/>
</dbReference>
<keyword evidence="11 17" id="KW-0472">Membrane</keyword>
<organism evidence="18 19">
    <name type="scientific">Gracilibacillus orientalis</name>
    <dbReference type="NCBI Taxonomy" id="334253"/>
    <lineage>
        <taxon>Bacteria</taxon>
        <taxon>Bacillati</taxon>
        <taxon>Bacillota</taxon>
        <taxon>Bacilli</taxon>
        <taxon>Bacillales</taxon>
        <taxon>Bacillaceae</taxon>
        <taxon>Gracilibacillus</taxon>
    </lineage>
</organism>
<evidence type="ECO:0000256" key="2">
    <source>
        <dbReference type="ARBA" id="ARBA00010621"/>
    </source>
</evidence>
<comment type="miscellaneous">
    <text evidence="17">Bacitracin is thought to be involved in the inhibition of peptidoglycan synthesis by sequestering undecaprenyl diphosphate, thereby reducing the pool of lipid carrier available.</text>
</comment>
<comment type="subcellular location">
    <subcellularLocation>
        <location evidence="1 17">Cell membrane</location>
        <topology evidence="1 17">Multi-pass membrane protein</topology>
    </subcellularLocation>
</comment>
<accession>A0A1I4H3X8</accession>
<evidence type="ECO:0000256" key="3">
    <source>
        <dbReference type="ARBA" id="ARBA00012374"/>
    </source>
</evidence>
<feature type="transmembrane region" description="Helical" evidence="17">
    <location>
        <begin position="44"/>
        <end position="64"/>
    </location>
</feature>
<evidence type="ECO:0000256" key="8">
    <source>
        <dbReference type="ARBA" id="ARBA00022960"/>
    </source>
</evidence>
<dbReference type="OrthoDB" id="9808289at2"/>
<comment type="function">
    <text evidence="17">Catalyzes the dephosphorylation of undecaprenyl diphosphate (UPP). Confers resistance to bacitracin.</text>
</comment>
<keyword evidence="9 17" id="KW-0573">Peptidoglycan synthesis</keyword>
<keyword evidence="13 17" id="KW-0961">Cell wall biogenesis/degradation</keyword>
<feature type="transmembrane region" description="Helical" evidence="17">
    <location>
        <begin position="121"/>
        <end position="138"/>
    </location>
</feature>
<evidence type="ECO:0000256" key="5">
    <source>
        <dbReference type="ARBA" id="ARBA00022475"/>
    </source>
</evidence>
<evidence type="ECO:0000313" key="18">
    <source>
        <dbReference type="EMBL" id="SFL37022.1"/>
    </source>
</evidence>
<dbReference type="GO" id="GO:0008360">
    <property type="term" value="P:regulation of cell shape"/>
    <property type="evidence" value="ECO:0007669"/>
    <property type="project" value="UniProtKB-KW"/>
</dbReference>
<sequence length="271" mass="30096">MGDILTLIKYLFLGLVQGFTEPIPISSSGHLLLLQDIFNVGIENLSFEVLVNFGSLIAVLMIYWKDIVHIAKNGINYIITKDKTYHNDFMFIIYLVVATIPAAVIGLLFEDYIEATFVGRAKMVGITLIVTGIALWIIRNLRGNKNDGALTMKDAIIVGLAQSVALLPGISRSGATIVAAMLLGMKQETALRFSFLLFIPVSVGTMILSVDEVVNDPNFNTLWIPYMIAFIAAIIATYYSLRWFMNVMVKGNLKYFAFYCFIVGIIAFILL</sequence>
<dbReference type="GO" id="GO:0071555">
    <property type="term" value="P:cell wall organization"/>
    <property type="evidence" value="ECO:0007669"/>
    <property type="project" value="UniProtKB-KW"/>
</dbReference>
<gene>
    <name evidence="17" type="primary">uppP</name>
    <name evidence="18" type="ORF">SAMN04487943_101212</name>
</gene>
<dbReference type="HAMAP" id="MF_01006">
    <property type="entry name" value="Undec_diphosphatase"/>
    <property type="match status" value="1"/>
</dbReference>
<dbReference type="RefSeq" id="WP_091481217.1">
    <property type="nucleotide sequence ID" value="NZ_FOTR01000001.1"/>
</dbReference>
<comment type="similarity">
    <text evidence="2 17">Belongs to the UppP family.</text>
</comment>
<dbReference type="GO" id="GO:0009252">
    <property type="term" value="P:peptidoglycan biosynthetic process"/>
    <property type="evidence" value="ECO:0007669"/>
    <property type="project" value="UniProtKB-KW"/>
</dbReference>
<evidence type="ECO:0000256" key="15">
    <source>
        <dbReference type="ARBA" id="ARBA00032932"/>
    </source>
</evidence>
<evidence type="ECO:0000256" key="12">
    <source>
        <dbReference type="ARBA" id="ARBA00023251"/>
    </source>
</evidence>
<keyword evidence="10 17" id="KW-1133">Transmembrane helix</keyword>
<feature type="transmembrane region" description="Helical" evidence="17">
    <location>
        <begin position="89"/>
        <end position="109"/>
    </location>
</feature>
<evidence type="ECO:0000256" key="4">
    <source>
        <dbReference type="ARBA" id="ARBA00021581"/>
    </source>
</evidence>
<evidence type="ECO:0000313" key="19">
    <source>
        <dbReference type="Proteomes" id="UP000198565"/>
    </source>
</evidence>
<evidence type="ECO:0000256" key="9">
    <source>
        <dbReference type="ARBA" id="ARBA00022984"/>
    </source>
</evidence>
<dbReference type="STRING" id="334253.SAMN04487943_101212"/>
<evidence type="ECO:0000256" key="13">
    <source>
        <dbReference type="ARBA" id="ARBA00023316"/>
    </source>
</evidence>
<dbReference type="GO" id="GO:0005886">
    <property type="term" value="C:plasma membrane"/>
    <property type="evidence" value="ECO:0007669"/>
    <property type="project" value="UniProtKB-SubCell"/>
</dbReference>
<feature type="transmembrane region" description="Helical" evidence="17">
    <location>
        <begin position="190"/>
        <end position="210"/>
    </location>
</feature>
<evidence type="ECO:0000256" key="17">
    <source>
        <dbReference type="HAMAP-Rule" id="MF_01006"/>
    </source>
</evidence>
<evidence type="ECO:0000256" key="1">
    <source>
        <dbReference type="ARBA" id="ARBA00004651"/>
    </source>
</evidence>
<reference evidence="19" key="1">
    <citation type="submission" date="2016-10" db="EMBL/GenBank/DDBJ databases">
        <authorList>
            <person name="Varghese N."/>
            <person name="Submissions S."/>
        </authorList>
    </citation>
    <scope>NUCLEOTIDE SEQUENCE [LARGE SCALE GENOMIC DNA]</scope>
    <source>
        <strain evidence="19">CGMCC 1.4250</strain>
    </source>
</reference>
<dbReference type="EMBL" id="FOTR01000001">
    <property type="protein sequence ID" value="SFL37022.1"/>
    <property type="molecule type" value="Genomic_DNA"/>
</dbReference>
<evidence type="ECO:0000256" key="6">
    <source>
        <dbReference type="ARBA" id="ARBA00022692"/>
    </source>
</evidence>
<keyword evidence="6 17" id="KW-0812">Transmembrane</keyword>
<evidence type="ECO:0000256" key="14">
    <source>
        <dbReference type="ARBA" id="ARBA00032707"/>
    </source>
</evidence>
<protein>
    <recommendedName>
        <fullName evidence="4 17">Undecaprenyl-diphosphatase</fullName>
        <ecNumber evidence="3 17">3.6.1.27</ecNumber>
    </recommendedName>
    <alternativeName>
        <fullName evidence="15 17">Bacitracin resistance protein</fullName>
    </alternativeName>
    <alternativeName>
        <fullName evidence="14 17">Undecaprenyl pyrophosphate phosphatase</fullName>
    </alternativeName>
</protein>
<name>A0A1I4H3X8_9BACI</name>
<dbReference type="Proteomes" id="UP000198565">
    <property type="component" value="Unassembled WGS sequence"/>
</dbReference>